<sequence>MNQGVNGSQLLHSSSDRSTQGQQEYFYGFDGLTRLQHCFVSHQNISTIIFSLGINDLLSETITLGELQRRMEQVAELCEKKQARLFVCGITPFSGNKKATQYNLGLRREFNLWLQQRFLVNFWDFSPVIGEGEQLLPVFNSGDYLHFNAAGGLAIARSINLELLKGN</sequence>
<proteinExistence type="predicted"/>
<dbReference type="EMBL" id="JAFREL020000006">
    <property type="protein sequence ID" value="MEO1772842.1"/>
    <property type="molecule type" value="Genomic_DNA"/>
</dbReference>
<dbReference type="SUPFAM" id="SSF52266">
    <property type="entry name" value="SGNH hydrolase"/>
    <property type="match status" value="1"/>
</dbReference>
<dbReference type="PANTHER" id="PTHR43784:SF2">
    <property type="entry name" value="GDSL-LIKE LIPASE_ACYLHYDROLASE, PUTATIVE (AFU_ORTHOLOGUE AFUA_2G00820)-RELATED"/>
    <property type="match status" value="1"/>
</dbReference>
<gene>
    <name evidence="1" type="ORF">JZO67_004825</name>
</gene>
<dbReference type="Proteomes" id="UP000664357">
    <property type="component" value="Unassembled WGS sequence"/>
</dbReference>
<protein>
    <recommendedName>
        <fullName evidence="3">SGNH hydrolase-type esterase domain-containing protein</fullName>
    </recommendedName>
</protein>
<keyword evidence="2" id="KW-1185">Reference proteome</keyword>
<dbReference type="Gene3D" id="3.40.50.1110">
    <property type="entry name" value="SGNH hydrolase"/>
    <property type="match status" value="1"/>
</dbReference>
<reference evidence="1 2" key="1">
    <citation type="submission" date="2021-03" db="EMBL/GenBank/DDBJ databases">
        <authorList>
            <person name="Gilmore M.S."/>
            <person name="Schwartzman J."/>
            <person name="Van Tyne D."/>
            <person name="Martin M."/>
            <person name="Earl A.M."/>
            <person name="Manson A.L."/>
            <person name="Straub T."/>
            <person name="Salamzade R."/>
            <person name="Saavedra J."/>
            <person name="Lebreton F."/>
            <person name="Prichula J."/>
            <person name="Schaufler K."/>
            <person name="Gaca A."/>
            <person name="Sgardioli B."/>
            <person name="Wagenaar J."/>
            <person name="Strong T."/>
        </authorList>
    </citation>
    <scope>NUCLEOTIDE SEQUENCE [LARGE SCALE GENOMIC DNA]</scope>
    <source>
        <strain evidence="1 2">665A</strain>
    </source>
</reference>
<evidence type="ECO:0000313" key="2">
    <source>
        <dbReference type="Proteomes" id="UP000664357"/>
    </source>
</evidence>
<comment type="caution">
    <text evidence="1">The sequence shown here is derived from an EMBL/GenBank/DDBJ whole genome shotgun (WGS) entry which is preliminary data.</text>
</comment>
<dbReference type="InterPro" id="IPR053140">
    <property type="entry name" value="GDSL_Rv0518-like"/>
</dbReference>
<evidence type="ECO:0008006" key="3">
    <source>
        <dbReference type="Google" id="ProtNLM"/>
    </source>
</evidence>
<evidence type="ECO:0000313" key="1">
    <source>
        <dbReference type="EMBL" id="MEO1772842.1"/>
    </source>
</evidence>
<name>A0ABV0EYK9_9ENTE</name>
<accession>A0ABV0EYK9</accession>
<dbReference type="PANTHER" id="PTHR43784">
    <property type="entry name" value="GDSL-LIKE LIPASE/ACYLHYDROLASE, PUTATIVE (AFU_ORTHOLOGUE AFUA_2G00820)-RELATED"/>
    <property type="match status" value="1"/>
</dbReference>
<organism evidence="1 2">
    <name type="scientific">Candidatus Enterococcus ferrettii</name>
    <dbReference type="NCBI Taxonomy" id="2815324"/>
    <lineage>
        <taxon>Bacteria</taxon>
        <taxon>Bacillati</taxon>
        <taxon>Bacillota</taxon>
        <taxon>Bacilli</taxon>
        <taxon>Lactobacillales</taxon>
        <taxon>Enterococcaceae</taxon>
        <taxon>Enterococcus</taxon>
    </lineage>
</organism>
<reference evidence="1 2" key="2">
    <citation type="submission" date="2024-02" db="EMBL/GenBank/DDBJ databases">
        <title>The Genome Sequence of Enterococcus sp. DIV0159.</title>
        <authorList>
            <person name="Earl A."/>
            <person name="Manson A."/>
            <person name="Gilmore M."/>
            <person name="Sanders J."/>
            <person name="Shea T."/>
            <person name="Howe W."/>
            <person name="Livny J."/>
            <person name="Cuomo C."/>
            <person name="Neafsey D."/>
            <person name="Birren B."/>
        </authorList>
    </citation>
    <scope>NUCLEOTIDE SEQUENCE [LARGE SCALE GENOMIC DNA]</scope>
    <source>
        <strain evidence="1 2">665A</strain>
    </source>
</reference>
<dbReference type="InterPro" id="IPR036514">
    <property type="entry name" value="SGNH_hydro_sf"/>
</dbReference>